<evidence type="ECO:0000256" key="2">
    <source>
        <dbReference type="ARBA" id="ARBA00022737"/>
    </source>
</evidence>
<feature type="region of interest" description="Disordered" evidence="4">
    <location>
        <begin position="426"/>
        <end position="450"/>
    </location>
</feature>
<evidence type="ECO:0008006" key="7">
    <source>
        <dbReference type="Google" id="ProtNLM"/>
    </source>
</evidence>
<evidence type="ECO:0000256" key="1">
    <source>
        <dbReference type="ARBA" id="ARBA00022574"/>
    </source>
</evidence>
<dbReference type="SMART" id="SM00320">
    <property type="entry name" value="WD40"/>
    <property type="match status" value="7"/>
</dbReference>
<dbReference type="PANTHER" id="PTHR19848:SF8">
    <property type="entry name" value="F-BOX AND WD REPEAT DOMAIN CONTAINING 7"/>
    <property type="match status" value="1"/>
</dbReference>
<name>A0A0C9ZSN9_9AGAM</name>
<dbReference type="PROSITE" id="PS50294">
    <property type="entry name" value="WD_REPEATS_REGION"/>
    <property type="match status" value="5"/>
</dbReference>
<dbReference type="InterPro" id="IPR019775">
    <property type="entry name" value="WD40_repeat_CS"/>
</dbReference>
<reference evidence="6" key="2">
    <citation type="submission" date="2015-01" db="EMBL/GenBank/DDBJ databases">
        <title>Evolutionary Origins and Diversification of the Mycorrhizal Mutualists.</title>
        <authorList>
            <consortium name="DOE Joint Genome Institute"/>
            <consortium name="Mycorrhizal Genomics Consortium"/>
            <person name="Kohler A."/>
            <person name="Kuo A."/>
            <person name="Nagy L.G."/>
            <person name="Floudas D."/>
            <person name="Copeland A."/>
            <person name="Barry K.W."/>
            <person name="Cichocki N."/>
            <person name="Veneault-Fourrey C."/>
            <person name="LaButti K."/>
            <person name="Lindquist E.A."/>
            <person name="Lipzen A."/>
            <person name="Lundell T."/>
            <person name="Morin E."/>
            <person name="Murat C."/>
            <person name="Riley R."/>
            <person name="Ohm R."/>
            <person name="Sun H."/>
            <person name="Tunlid A."/>
            <person name="Henrissat B."/>
            <person name="Grigoriev I.V."/>
            <person name="Hibbett D.S."/>
            <person name="Martin F."/>
        </authorList>
    </citation>
    <scope>NUCLEOTIDE SEQUENCE [LARGE SCALE GENOMIC DNA]</scope>
    <source>
        <strain evidence="6">UH-Slu-Lm8-n1</strain>
    </source>
</reference>
<dbReference type="InterPro" id="IPR001680">
    <property type="entry name" value="WD40_rpt"/>
</dbReference>
<evidence type="ECO:0000313" key="6">
    <source>
        <dbReference type="Proteomes" id="UP000054485"/>
    </source>
</evidence>
<dbReference type="EMBL" id="KN835288">
    <property type="protein sequence ID" value="KIK40845.1"/>
    <property type="molecule type" value="Genomic_DNA"/>
</dbReference>
<protein>
    <recommendedName>
        <fullName evidence="7">WD40 repeat-like protein</fullName>
    </recommendedName>
</protein>
<organism evidence="5 6">
    <name type="scientific">Suillus luteus UH-Slu-Lm8-n1</name>
    <dbReference type="NCBI Taxonomy" id="930992"/>
    <lineage>
        <taxon>Eukaryota</taxon>
        <taxon>Fungi</taxon>
        <taxon>Dikarya</taxon>
        <taxon>Basidiomycota</taxon>
        <taxon>Agaricomycotina</taxon>
        <taxon>Agaricomycetes</taxon>
        <taxon>Agaricomycetidae</taxon>
        <taxon>Boletales</taxon>
        <taxon>Suillineae</taxon>
        <taxon>Suillaceae</taxon>
        <taxon>Suillus</taxon>
    </lineage>
</organism>
<dbReference type="InterPro" id="IPR036322">
    <property type="entry name" value="WD40_repeat_dom_sf"/>
</dbReference>
<dbReference type="HOGENOM" id="CLU_000288_57_37_1"/>
<feature type="repeat" description="WD" evidence="3">
    <location>
        <begin position="20"/>
        <end position="61"/>
    </location>
</feature>
<dbReference type="Gene3D" id="2.130.10.10">
    <property type="entry name" value="YVTN repeat-like/Quinoprotein amine dehydrogenase"/>
    <property type="match status" value="3"/>
</dbReference>
<dbReference type="CDD" id="cd00200">
    <property type="entry name" value="WD40"/>
    <property type="match status" value="1"/>
</dbReference>
<dbReference type="AlphaFoldDB" id="A0A0C9ZSN9"/>
<keyword evidence="1 3" id="KW-0853">WD repeat</keyword>
<feature type="repeat" description="WD" evidence="3">
    <location>
        <begin position="258"/>
        <end position="293"/>
    </location>
</feature>
<evidence type="ECO:0000313" key="5">
    <source>
        <dbReference type="EMBL" id="KIK40845.1"/>
    </source>
</evidence>
<proteinExistence type="predicted"/>
<dbReference type="PANTHER" id="PTHR19848">
    <property type="entry name" value="WD40 REPEAT PROTEIN"/>
    <property type="match status" value="1"/>
</dbReference>
<keyword evidence="2" id="KW-0677">Repeat</keyword>
<feature type="repeat" description="WD" evidence="3">
    <location>
        <begin position="300"/>
        <end position="333"/>
    </location>
</feature>
<dbReference type="InterPro" id="IPR015943">
    <property type="entry name" value="WD40/YVTN_repeat-like_dom_sf"/>
</dbReference>
<dbReference type="Proteomes" id="UP000054485">
    <property type="component" value="Unassembled WGS sequence"/>
</dbReference>
<keyword evidence="6" id="KW-1185">Reference proteome</keyword>
<accession>A0A0C9ZSN9</accession>
<dbReference type="SUPFAM" id="SSF50978">
    <property type="entry name" value="WD40 repeat-like"/>
    <property type="match status" value="1"/>
</dbReference>
<evidence type="ECO:0000256" key="3">
    <source>
        <dbReference type="PROSITE-ProRule" id="PRU00221"/>
    </source>
</evidence>
<feature type="region of interest" description="Disordered" evidence="4">
    <location>
        <begin position="471"/>
        <end position="517"/>
    </location>
</feature>
<dbReference type="InterPro" id="IPR020472">
    <property type="entry name" value="WD40_PAC1"/>
</dbReference>
<dbReference type="InParanoid" id="A0A0C9ZSN9"/>
<sequence length="551" mass="61291">MSMLTSKKPHTPVVKPFQTMRGHTDSIQGVEHLHDGQRIITCSKDCSLRLWDLQNGTQIGDDWRDEEDDEDDEEYEYEEHEMYEFGSSMWAMALSPSGNTVASGSHNGTVRLWDVETPGKVIAKWAGHRKHVRSVCWRPDGERVAVGFTDDIAGVWDIKNGKTVPDPIMMKTGHESVAVVIYSPNSTKLATGGYGDITFRIWDARTGEAIFTHEYEQEPFDGVFSLTWTSDEKKFISGFYDGSIRIFDTATWKEIALLEGHKGVINTLSLFSGEHLLASTSWDKTVRLWNLDTNLAIGPPLQHEDVVSSASPSADGKLLVTGCHDHNAYVWDIHDILREAGHEDLLSVIFKKKGAAGKFLMDTDATRRPARPNAAHVLPQGFFDDTYDGIHSSTTHGAHTYSSGRRTVSPFSWSPHALLGRLSSQFHSSKHGGEATELHHRQKRTIFSRRSPPVVEVATVQDKKALFVARRPEQDKAQQQKPHRPAQASTSQTQPTTSSTSTTHPATDSNTTTPGAPTVKSRILSVLAHLVLFTQHEDKSLRFHLGVSTII</sequence>
<evidence type="ECO:0000256" key="4">
    <source>
        <dbReference type="SAM" id="MobiDB-lite"/>
    </source>
</evidence>
<dbReference type="PROSITE" id="PS00678">
    <property type="entry name" value="WD_REPEATS_1"/>
    <property type="match status" value="4"/>
</dbReference>
<dbReference type="PRINTS" id="PR00320">
    <property type="entry name" value="GPROTEINBRPT"/>
</dbReference>
<dbReference type="STRING" id="930992.A0A0C9ZSN9"/>
<dbReference type="OrthoDB" id="361494at2759"/>
<dbReference type="PROSITE" id="PS50082">
    <property type="entry name" value="WD_REPEATS_2"/>
    <property type="match status" value="5"/>
</dbReference>
<gene>
    <name evidence="5" type="ORF">CY34DRAFT_13435</name>
</gene>
<feature type="repeat" description="WD" evidence="3">
    <location>
        <begin position="125"/>
        <end position="166"/>
    </location>
</feature>
<dbReference type="Pfam" id="PF00400">
    <property type="entry name" value="WD40"/>
    <property type="match status" value="7"/>
</dbReference>
<feature type="compositionally biased region" description="Low complexity" evidence="4">
    <location>
        <begin position="485"/>
        <end position="507"/>
    </location>
</feature>
<reference evidence="5 6" key="1">
    <citation type="submission" date="2014-04" db="EMBL/GenBank/DDBJ databases">
        <authorList>
            <consortium name="DOE Joint Genome Institute"/>
            <person name="Kuo A."/>
            <person name="Ruytinx J."/>
            <person name="Rineau F."/>
            <person name="Colpaert J."/>
            <person name="Kohler A."/>
            <person name="Nagy L.G."/>
            <person name="Floudas D."/>
            <person name="Copeland A."/>
            <person name="Barry K.W."/>
            <person name="Cichocki N."/>
            <person name="Veneault-Fourrey C."/>
            <person name="LaButti K."/>
            <person name="Lindquist E.A."/>
            <person name="Lipzen A."/>
            <person name="Lundell T."/>
            <person name="Morin E."/>
            <person name="Murat C."/>
            <person name="Sun H."/>
            <person name="Tunlid A."/>
            <person name="Henrissat B."/>
            <person name="Grigoriev I.V."/>
            <person name="Hibbett D.S."/>
            <person name="Martin F."/>
            <person name="Nordberg H.P."/>
            <person name="Cantor M.N."/>
            <person name="Hua S.X."/>
        </authorList>
    </citation>
    <scope>NUCLEOTIDE SEQUENCE [LARGE SCALE GENOMIC DNA]</scope>
    <source>
        <strain evidence="5 6">UH-Slu-Lm8-n1</strain>
    </source>
</reference>
<feature type="repeat" description="WD" evidence="3">
    <location>
        <begin position="82"/>
        <end position="123"/>
    </location>
</feature>